<dbReference type="AlphaFoldDB" id="A0A1W9Z941"/>
<dbReference type="PANTHER" id="PTHR47691">
    <property type="entry name" value="REGULATOR-RELATED"/>
    <property type="match status" value="1"/>
</dbReference>
<protein>
    <submittedName>
        <fullName evidence="5">AfsR family transcriptional regulator</fullName>
    </submittedName>
</protein>
<comment type="caution">
    <text evidence="5">The sequence shown here is derived from an EMBL/GenBank/DDBJ whole genome shotgun (WGS) entry which is preliminary data.</text>
</comment>
<evidence type="ECO:0000256" key="3">
    <source>
        <dbReference type="PROSITE-ProRule" id="PRU01091"/>
    </source>
</evidence>
<organism evidence="5 6">
    <name type="scientific">Mycobacterium angelicum</name>
    <dbReference type="NCBI Taxonomy" id="470074"/>
    <lineage>
        <taxon>Bacteria</taxon>
        <taxon>Bacillati</taxon>
        <taxon>Actinomycetota</taxon>
        <taxon>Actinomycetes</taxon>
        <taxon>Mycobacteriales</taxon>
        <taxon>Mycobacteriaceae</taxon>
        <taxon>Mycobacterium</taxon>
    </lineage>
</organism>
<dbReference type="SUPFAM" id="SSF46894">
    <property type="entry name" value="C-terminal effector domain of the bipartite response regulators"/>
    <property type="match status" value="1"/>
</dbReference>
<dbReference type="InterPro" id="IPR016032">
    <property type="entry name" value="Sig_transdc_resp-reg_C-effctor"/>
</dbReference>
<accession>A0A1W9Z941</accession>
<reference evidence="5 6" key="1">
    <citation type="submission" date="2017-02" db="EMBL/GenBank/DDBJ databases">
        <title>The new phylogeny of genus Mycobacterium.</title>
        <authorList>
            <person name="Tortoli E."/>
            <person name="Trovato A."/>
            <person name="Cirillo D.M."/>
        </authorList>
    </citation>
    <scope>NUCLEOTIDE SEQUENCE [LARGE SCALE GENOMIC DNA]</scope>
    <source>
        <strain evidence="5 6">DSM 45057</strain>
    </source>
</reference>
<dbReference type="Gene3D" id="3.40.50.300">
    <property type="entry name" value="P-loop containing nucleotide triphosphate hydrolases"/>
    <property type="match status" value="1"/>
</dbReference>
<gene>
    <name evidence="5" type="ORF">BST12_28005</name>
</gene>
<dbReference type="InterPro" id="IPR027417">
    <property type="entry name" value="P-loop_NTPase"/>
</dbReference>
<evidence type="ECO:0000256" key="1">
    <source>
        <dbReference type="ARBA" id="ARBA00005820"/>
    </source>
</evidence>
<dbReference type="RefSeq" id="WP_083116435.1">
    <property type="nucleotide sequence ID" value="NZ_JACKTS010000016.1"/>
</dbReference>
<sequence>MKVDFRLLGDVAARIDGQALDIGHARQRCVLVALLVDVNHRIPLEQLVDRVWSNNPPFSARSSLTSYVSRLRRLLADVPGAAISREPSGYVLATDPSWVDLHRFKAAVAKARATVEPTESAALFDRALELWRGEPFPSLDTPWFVEVRNALKAELLLAQLDRNDVALRAGRHGELLVELTAAHAAHPLDERLAGQLMLAQYRCGQQADALQTYRHTRRRLVEDLGIDPGSALQRVHQQILAGEMEEALALPPPARRATPARQLAGGGPGSGLLRRVTTFVGHEEASARIVHAMHAGPLVTLAGVGGVGKTRLAWEVALCEQERFSGGAWICELGPLDNCDAVGHTVAAALRLRHQHGLGIEDSVIEYLRSREVLLVLDNCEHVLDAAATLVGRIVQHCPSVSVLATSRQPLGIEGERLVVVPPLSVDDAVQLFVDRAKASRPDFSLDRQSTGAVAEICQRVDCLPLGVELAAARMRVMSAADVIRRLDHMHVVRGGMRGTLPRQQSLAAAIDWSYRLLTEAEQDLFARLSVFAGSFDIEAAHCVCGADAAEEDDTLDLLVGLVDKSIVYVHSVSDRTRYGLLTTLRAYGRERSREQGTESRDATRHAVYFTGLAERAGAAIHGAQERDWVERMLPDYDNLRAAFECAMAAGDVNLALRLVASASELVALRIGYEVVDWAVRVLAVADREHPLYAAVAGSAARGRWVRGDFAGARRLATLAEGHVPPRGTARFAYPADVLADVSLFGGDARTVLEYWDREAARARQEEDPVRLVHTVCILSTCRVMLGQCDSAVPAARDSVEVADQTANPTTQSTAYFALAFALKKSQPRRALRLFTEAARLAGEVQNFWWYGIALMEAAATRAVHDEPAAAAGLFVEVLEHWDRVGDWSQQWLSLRYVTRLLVRLGADEDAAYLHHALQNAGKPSPLHPAHSSALRDRLGAERFDAYGASPADGHDAVARARSVLQLYAEHAVPPAR</sequence>
<evidence type="ECO:0000259" key="4">
    <source>
        <dbReference type="PROSITE" id="PS51755"/>
    </source>
</evidence>
<feature type="domain" description="OmpR/PhoB-type" evidence="4">
    <location>
        <begin position="1"/>
        <end position="94"/>
    </location>
</feature>
<dbReference type="CDD" id="cd15831">
    <property type="entry name" value="BTAD"/>
    <property type="match status" value="1"/>
</dbReference>
<dbReference type="InterPro" id="IPR058852">
    <property type="entry name" value="HTH_77"/>
</dbReference>
<name>A0A1W9Z941_MYCAN</name>
<dbReference type="GO" id="GO:0000160">
    <property type="term" value="P:phosphorelay signal transduction system"/>
    <property type="evidence" value="ECO:0007669"/>
    <property type="project" value="InterPro"/>
</dbReference>
<dbReference type="SMART" id="SM00862">
    <property type="entry name" value="Trans_reg_C"/>
    <property type="match status" value="1"/>
</dbReference>
<keyword evidence="6" id="KW-1185">Reference proteome</keyword>
<evidence type="ECO:0000256" key="2">
    <source>
        <dbReference type="ARBA" id="ARBA00023125"/>
    </source>
</evidence>
<dbReference type="EMBL" id="MVHE01000118">
    <property type="protein sequence ID" value="ORA09018.1"/>
    <property type="molecule type" value="Genomic_DNA"/>
</dbReference>
<dbReference type="PANTHER" id="PTHR47691:SF3">
    <property type="entry name" value="HTH-TYPE TRANSCRIPTIONAL REGULATOR RV0890C-RELATED"/>
    <property type="match status" value="1"/>
</dbReference>
<dbReference type="SUPFAM" id="SSF48452">
    <property type="entry name" value="TPR-like"/>
    <property type="match status" value="2"/>
</dbReference>
<dbReference type="Proteomes" id="UP000192284">
    <property type="component" value="Unassembled WGS sequence"/>
</dbReference>
<proteinExistence type="inferred from homology"/>
<dbReference type="OrthoDB" id="9812579at2"/>
<keyword evidence="2 3" id="KW-0238">DNA-binding</keyword>
<evidence type="ECO:0000313" key="6">
    <source>
        <dbReference type="Proteomes" id="UP000192284"/>
    </source>
</evidence>
<dbReference type="SUPFAM" id="SSF52540">
    <property type="entry name" value="P-loop containing nucleoside triphosphate hydrolases"/>
    <property type="match status" value="1"/>
</dbReference>
<dbReference type="GO" id="GO:0006355">
    <property type="term" value="P:regulation of DNA-templated transcription"/>
    <property type="evidence" value="ECO:0007669"/>
    <property type="project" value="InterPro"/>
</dbReference>
<dbReference type="Gene3D" id="1.25.40.10">
    <property type="entry name" value="Tetratricopeptide repeat domain"/>
    <property type="match status" value="2"/>
</dbReference>
<dbReference type="PRINTS" id="PR00364">
    <property type="entry name" value="DISEASERSIST"/>
</dbReference>
<dbReference type="InterPro" id="IPR005158">
    <property type="entry name" value="BTAD"/>
</dbReference>
<dbReference type="PROSITE" id="PS51755">
    <property type="entry name" value="OMPR_PHOB"/>
    <property type="match status" value="1"/>
</dbReference>
<dbReference type="InterPro" id="IPR036388">
    <property type="entry name" value="WH-like_DNA-bd_sf"/>
</dbReference>
<dbReference type="Pfam" id="PF25872">
    <property type="entry name" value="HTH_77"/>
    <property type="match status" value="1"/>
</dbReference>
<feature type="DNA-binding region" description="OmpR/PhoB-type" evidence="3">
    <location>
        <begin position="1"/>
        <end position="94"/>
    </location>
</feature>
<comment type="similarity">
    <text evidence="1">Belongs to the AfsR/DnrI/RedD regulatory family.</text>
</comment>
<dbReference type="Gene3D" id="1.10.10.10">
    <property type="entry name" value="Winged helix-like DNA-binding domain superfamily/Winged helix DNA-binding domain"/>
    <property type="match status" value="2"/>
</dbReference>
<dbReference type="InterPro" id="IPR011990">
    <property type="entry name" value="TPR-like_helical_dom_sf"/>
</dbReference>
<evidence type="ECO:0000313" key="5">
    <source>
        <dbReference type="EMBL" id="ORA09018.1"/>
    </source>
</evidence>
<dbReference type="GO" id="GO:0003677">
    <property type="term" value="F:DNA binding"/>
    <property type="evidence" value="ECO:0007669"/>
    <property type="project" value="UniProtKB-UniRule"/>
</dbReference>
<dbReference type="InterPro" id="IPR001867">
    <property type="entry name" value="OmpR/PhoB-type_DNA-bd"/>
</dbReference>
<dbReference type="SMART" id="SM01043">
    <property type="entry name" value="BTAD"/>
    <property type="match status" value="1"/>
</dbReference>
<dbReference type="Pfam" id="PF03704">
    <property type="entry name" value="BTAD"/>
    <property type="match status" value="1"/>
</dbReference>